<dbReference type="EMBL" id="CM047740">
    <property type="protein sequence ID" value="KAJ0040337.1"/>
    <property type="molecule type" value="Genomic_DNA"/>
</dbReference>
<organism evidence="1 2">
    <name type="scientific">Pistacia integerrima</name>
    <dbReference type="NCBI Taxonomy" id="434235"/>
    <lineage>
        <taxon>Eukaryota</taxon>
        <taxon>Viridiplantae</taxon>
        <taxon>Streptophyta</taxon>
        <taxon>Embryophyta</taxon>
        <taxon>Tracheophyta</taxon>
        <taxon>Spermatophyta</taxon>
        <taxon>Magnoliopsida</taxon>
        <taxon>eudicotyledons</taxon>
        <taxon>Gunneridae</taxon>
        <taxon>Pentapetalae</taxon>
        <taxon>rosids</taxon>
        <taxon>malvids</taxon>
        <taxon>Sapindales</taxon>
        <taxon>Anacardiaceae</taxon>
        <taxon>Pistacia</taxon>
    </lineage>
</organism>
<sequence>MEYLQDYSLETECFLQEEDPISANTIPGDEILGNENLKRLLQIETELMDFASISQDTLNSSPGNFPGKEVSPGMVQATEEKVLKGIQEELNEESSVTDLLVMGAEAVEAQNWVLSLAIVLQELSPYVQFAHFTTNQAILEATEGDQEIHVIDFAIMGGIQWPPLMVDLASRKNVVSFRVTAIITDQKNSIFVHQTKPVYAQEGPMPYLNFKIFVYFIFLRVLSQQYKHMNKNI</sequence>
<protein>
    <submittedName>
        <fullName evidence="1">Uncharacterized protein</fullName>
    </submittedName>
</protein>
<reference evidence="2" key="1">
    <citation type="journal article" date="2023" name="G3 (Bethesda)">
        <title>Genome assembly and association tests identify interacting loci associated with vigor, precocity, and sex in interspecific pistachio rootstocks.</title>
        <authorList>
            <person name="Palmer W."/>
            <person name="Jacygrad E."/>
            <person name="Sagayaradj S."/>
            <person name="Cavanaugh K."/>
            <person name="Han R."/>
            <person name="Bertier L."/>
            <person name="Beede B."/>
            <person name="Kafkas S."/>
            <person name="Golino D."/>
            <person name="Preece J."/>
            <person name="Michelmore R."/>
        </authorList>
    </citation>
    <scope>NUCLEOTIDE SEQUENCE [LARGE SCALE GENOMIC DNA]</scope>
</reference>
<evidence type="ECO:0000313" key="1">
    <source>
        <dbReference type="EMBL" id="KAJ0040337.1"/>
    </source>
</evidence>
<accession>A0ACC0YS26</accession>
<name>A0ACC0YS26_9ROSI</name>
<evidence type="ECO:0000313" key="2">
    <source>
        <dbReference type="Proteomes" id="UP001163603"/>
    </source>
</evidence>
<gene>
    <name evidence="1" type="ORF">Pint_27157</name>
</gene>
<dbReference type="Proteomes" id="UP001163603">
    <property type="component" value="Chromosome 5"/>
</dbReference>
<proteinExistence type="predicted"/>
<comment type="caution">
    <text evidence="1">The sequence shown here is derived from an EMBL/GenBank/DDBJ whole genome shotgun (WGS) entry which is preliminary data.</text>
</comment>
<keyword evidence="2" id="KW-1185">Reference proteome</keyword>